<name>A0A921KEB5_SPOPS</name>
<evidence type="ECO:0000313" key="2">
    <source>
        <dbReference type="EMBL" id="MET3655533.1"/>
    </source>
</evidence>
<reference evidence="1" key="2">
    <citation type="submission" date="2021-09" db="EMBL/GenBank/DDBJ databases">
        <authorList>
            <person name="Gilroy R."/>
        </authorList>
    </citation>
    <scope>NUCLEOTIDE SEQUENCE</scope>
    <source>
        <strain evidence="1">CHK171-7178</strain>
    </source>
</reference>
<dbReference type="EMBL" id="DYWT01000237">
    <property type="protein sequence ID" value="HJF33043.1"/>
    <property type="molecule type" value="Genomic_DNA"/>
</dbReference>
<comment type="caution">
    <text evidence="1">The sequence shown here is derived from an EMBL/GenBank/DDBJ whole genome shotgun (WGS) entry which is preliminary data.</text>
</comment>
<dbReference type="EMBL" id="JBEPME010000001">
    <property type="protein sequence ID" value="MET3655533.1"/>
    <property type="molecule type" value="Genomic_DNA"/>
</dbReference>
<reference evidence="2 4" key="3">
    <citation type="submission" date="2024-06" db="EMBL/GenBank/DDBJ databases">
        <title>Sorghum-associated microbial communities from plants grown in Nebraska, USA.</title>
        <authorList>
            <person name="Schachtman D."/>
        </authorList>
    </citation>
    <scope>NUCLEOTIDE SEQUENCE [LARGE SCALE GENOMIC DNA]</scope>
    <source>
        <strain evidence="2 4">1288</strain>
    </source>
</reference>
<dbReference type="Proteomes" id="UP000698173">
    <property type="component" value="Unassembled WGS sequence"/>
</dbReference>
<evidence type="ECO:0000313" key="4">
    <source>
        <dbReference type="Proteomes" id="UP001549104"/>
    </source>
</evidence>
<reference evidence="1" key="1">
    <citation type="journal article" date="2021" name="PeerJ">
        <title>Extensive microbial diversity within the chicken gut microbiome revealed by metagenomics and culture.</title>
        <authorList>
            <person name="Gilroy R."/>
            <person name="Ravi A."/>
            <person name="Getino M."/>
            <person name="Pursley I."/>
            <person name="Horton D.L."/>
            <person name="Alikhan N.F."/>
            <person name="Baker D."/>
            <person name="Gharbi K."/>
            <person name="Hall N."/>
            <person name="Watson M."/>
            <person name="Adriaenssens E.M."/>
            <person name="Foster-Nyarko E."/>
            <person name="Jarju S."/>
            <person name="Secka A."/>
            <person name="Antonio M."/>
            <person name="Oren A."/>
            <person name="Chaudhuri R.R."/>
            <person name="La Ragione R."/>
            <person name="Hildebrand F."/>
            <person name="Pallen M.J."/>
        </authorList>
    </citation>
    <scope>NUCLEOTIDE SEQUENCE</scope>
    <source>
        <strain evidence="1">CHK171-7178</strain>
    </source>
</reference>
<proteinExistence type="predicted"/>
<evidence type="ECO:0000313" key="3">
    <source>
        <dbReference type="Proteomes" id="UP000698173"/>
    </source>
</evidence>
<protein>
    <submittedName>
        <fullName evidence="1">Uncharacterized protein</fullName>
    </submittedName>
</protein>
<organism evidence="1 3">
    <name type="scientific">Sporosarcina psychrophila</name>
    <name type="common">Bacillus psychrophilus</name>
    <dbReference type="NCBI Taxonomy" id="1476"/>
    <lineage>
        <taxon>Bacteria</taxon>
        <taxon>Bacillati</taxon>
        <taxon>Bacillota</taxon>
        <taxon>Bacilli</taxon>
        <taxon>Bacillales</taxon>
        <taxon>Caryophanaceae</taxon>
        <taxon>Sporosarcina</taxon>
    </lineage>
</organism>
<evidence type="ECO:0000313" key="1">
    <source>
        <dbReference type="EMBL" id="HJF33043.1"/>
    </source>
</evidence>
<keyword evidence="4" id="KW-1185">Reference proteome</keyword>
<sequence length="60" mass="6795">MTVSIRELFAAKGLEIPEGDYKVVESRWEAIEKLKEQLTDLPLESYDISLRNIAGGDQVE</sequence>
<dbReference type="Proteomes" id="UP001549104">
    <property type="component" value="Unassembled WGS sequence"/>
</dbReference>
<accession>A0A921KEB5</accession>
<dbReference type="AlphaFoldDB" id="A0A921KEB5"/>
<gene>
    <name evidence="2" type="ORF">ABIC55_000617</name>
    <name evidence="1" type="ORF">K8V56_14875</name>
</gene>
<dbReference type="RefSeq" id="WP_338655243.1">
    <property type="nucleotide sequence ID" value="NZ_CP146246.1"/>
</dbReference>